<comment type="caution">
    <text evidence="12">The sequence shown here is derived from an EMBL/GenBank/DDBJ whole genome shotgun (WGS) entry which is preliminary data.</text>
</comment>
<dbReference type="GO" id="GO:0004843">
    <property type="term" value="F:cysteine-type deubiquitinase activity"/>
    <property type="evidence" value="ECO:0007669"/>
    <property type="project" value="UniProtKB-EC"/>
</dbReference>
<dbReference type="EMBL" id="JAADJZ010000026">
    <property type="protein sequence ID" value="KAF2866821.1"/>
    <property type="molecule type" value="Genomic_DNA"/>
</dbReference>
<dbReference type="InterPro" id="IPR051346">
    <property type="entry name" value="OTU_Deubiquitinase"/>
</dbReference>
<evidence type="ECO:0000256" key="2">
    <source>
        <dbReference type="ARBA" id="ARBA00012759"/>
    </source>
</evidence>
<evidence type="ECO:0000256" key="6">
    <source>
        <dbReference type="ARBA" id="ARBA00022807"/>
    </source>
</evidence>
<evidence type="ECO:0000256" key="3">
    <source>
        <dbReference type="ARBA" id="ARBA00022670"/>
    </source>
</evidence>
<evidence type="ECO:0000313" key="12">
    <source>
        <dbReference type="EMBL" id="KAF2866821.1"/>
    </source>
</evidence>
<evidence type="ECO:0000256" key="5">
    <source>
        <dbReference type="ARBA" id="ARBA00022801"/>
    </source>
</evidence>
<evidence type="ECO:0000256" key="4">
    <source>
        <dbReference type="ARBA" id="ARBA00022786"/>
    </source>
</evidence>
<keyword evidence="3" id="KW-0645">Protease</keyword>
<accession>A0A7C8M3U4</accession>
<reference evidence="12 13" key="1">
    <citation type="submission" date="2020-01" db="EMBL/GenBank/DDBJ databases">
        <authorList>
            <consortium name="DOE Joint Genome Institute"/>
            <person name="Haridas S."/>
            <person name="Albert R."/>
            <person name="Binder M."/>
            <person name="Bloem J."/>
            <person name="Labutti K."/>
            <person name="Salamov A."/>
            <person name="Andreopoulos B."/>
            <person name="Baker S.E."/>
            <person name="Barry K."/>
            <person name="Bills G."/>
            <person name="Bluhm B.H."/>
            <person name="Cannon C."/>
            <person name="Castanera R."/>
            <person name="Culley D.E."/>
            <person name="Daum C."/>
            <person name="Ezra D."/>
            <person name="Gonzalez J.B."/>
            <person name="Henrissat B."/>
            <person name="Kuo A."/>
            <person name="Liang C."/>
            <person name="Lipzen A."/>
            <person name="Lutzoni F."/>
            <person name="Magnuson J."/>
            <person name="Mondo S."/>
            <person name="Nolan M."/>
            <person name="Ohm R."/>
            <person name="Pangilinan J."/>
            <person name="Park H.-J.H."/>
            <person name="Ramirez L."/>
            <person name="Alfaro M."/>
            <person name="Sun H."/>
            <person name="Tritt A."/>
            <person name="Yoshinaga Y."/>
            <person name="Zwiers L.-H.L."/>
            <person name="Turgeon B.G."/>
            <person name="Goodwin S.B."/>
            <person name="Spatafora J.W."/>
            <person name="Crous P.W."/>
            <person name="Grigoriev I.V."/>
        </authorList>
    </citation>
    <scope>NUCLEOTIDE SEQUENCE [LARGE SCALE GENOMIC DNA]</scope>
    <source>
        <strain evidence="12 13">CBS 611.86</strain>
    </source>
</reference>
<evidence type="ECO:0000256" key="7">
    <source>
        <dbReference type="SAM" id="Coils"/>
    </source>
</evidence>
<keyword evidence="7" id="KW-0175">Coiled coil</keyword>
<dbReference type="PANTHER" id="PTHR13367:SF34">
    <property type="match status" value="1"/>
</dbReference>
<comment type="catalytic activity">
    <reaction evidence="1">
        <text>Thiol-dependent hydrolysis of ester, thioester, amide, peptide and isopeptide bonds formed by the C-terminal Gly of ubiquitin (a 76-residue protein attached to proteins as an intracellular targeting signal).</text>
        <dbReference type="EC" id="3.4.19.12"/>
    </reaction>
</comment>
<keyword evidence="6" id="KW-0788">Thiol protease</keyword>
<dbReference type="Pfam" id="PF12340">
    <property type="entry name" value="DUF3638"/>
    <property type="match status" value="1"/>
</dbReference>
<gene>
    <name evidence="12" type="ORF">BDV95DRAFT_611492</name>
</gene>
<evidence type="ECO:0000256" key="1">
    <source>
        <dbReference type="ARBA" id="ARBA00000707"/>
    </source>
</evidence>
<feature type="domain" description="DUF6606" evidence="11">
    <location>
        <begin position="14"/>
        <end position="284"/>
    </location>
</feature>
<dbReference type="InterPro" id="IPR046541">
    <property type="entry name" value="DUF6606"/>
</dbReference>
<dbReference type="PANTHER" id="PTHR13367">
    <property type="entry name" value="UBIQUITIN THIOESTERASE"/>
    <property type="match status" value="1"/>
</dbReference>
<feature type="region of interest" description="Disordered" evidence="8">
    <location>
        <begin position="2844"/>
        <end position="2864"/>
    </location>
</feature>
<protein>
    <recommendedName>
        <fullName evidence="2">ubiquitinyl hydrolase 1</fullName>
        <ecNumber evidence="2">3.4.19.12</ecNumber>
    </recommendedName>
</protein>
<dbReference type="GO" id="GO:0006508">
    <property type="term" value="P:proteolysis"/>
    <property type="evidence" value="ECO:0007669"/>
    <property type="project" value="UniProtKB-KW"/>
</dbReference>
<keyword evidence="13" id="KW-1185">Reference proteome</keyword>
<feature type="domain" description="DUF3638" evidence="9">
    <location>
        <begin position="2030"/>
        <end position="2249"/>
    </location>
</feature>
<dbReference type="Pfam" id="PF12359">
    <property type="entry name" value="DUF3645"/>
    <property type="match status" value="1"/>
</dbReference>
<evidence type="ECO:0000313" key="13">
    <source>
        <dbReference type="Proteomes" id="UP000481861"/>
    </source>
</evidence>
<keyword evidence="4" id="KW-0833">Ubl conjugation pathway</keyword>
<evidence type="ECO:0000259" key="10">
    <source>
        <dbReference type="Pfam" id="PF12359"/>
    </source>
</evidence>
<dbReference type="InterPro" id="IPR022099">
    <property type="entry name" value="DUF3638"/>
</dbReference>
<evidence type="ECO:0000256" key="8">
    <source>
        <dbReference type="SAM" id="MobiDB-lite"/>
    </source>
</evidence>
<name>A0A7C8M3U4_9PLEO</name>
<evidence type="ECO:0000259" key="11">
    <source>
        <dbReference type="Pfam" id="PF20255"/>
    </source>
</evidence>
<dbReference type="Proteomes" id="UP000481861">
    <property type="component" value="Unassembled WGS sequence"/>
</dbReference>
<keyword evidence="5" id="KW-0378">Hydrolase</keyword>
<feature type="coiled-coil region" evidence="7">
    <location>
        <begin position="575"/>
        <end position="602"/>
    </location>
</feature>
<evidence type="ECO:0000259" key="9">
    <source>
        <dbReference type="Pfam" id="PF12340"/>
    </source>
</evidence>
<dbReference type="Pfam" id="PF20255">
    <property type="entry name" value="DUF6606"/>
    <property type="match status" value="1"/>
</dbReference>
<organism evidence="12 13">
    <name type="scientific">Massariosphaeria phaeospora</name>
    <dbReference type="NCBI Taxonomy" id="100035"/>
    <lineage>
        <taxon>Eukaryota</taxon>
        <taxon>Fungi</taxon>
        <taxon>Dikarya</taxon>
        <taxon>Ascomycota</taxon>
        <taxon>Pezizomycotina</taxon>
        <taxon>Dothideomycetes</taxon>
        <taxon>Pleosporomycetidae</taxon>
        <taxon>Pleosporales</taxon>
        <taxon>Pleosporales incertae sedis</taxon>
        <taxon>Massariosphaeria</taxon>
    </lineage>
</organism>
<dbReference type="OrthoDB" id="3182339at2759"/>
<dbReference type="EC" id="3.4.19.12" evidence="2"/>
<sequence length="3164" mass="356796">MAESQVSVEAIAYLVNHVILPPKLPQADDYHPANEIVLIETIRQALQEFQDLTGSPQVASAIATISNLLKSRGVNGIISDRQLSSLLAGLATGATRGAIPLEVKEQNAGIYISRRANDIIFETFELSPKNKSVYGTNGRLVRSFPAAASMLSLTKFQEEGVQGALAHTIAKMSSQTAPGFQPQVQKANKMHDETRDTTHPGLVTNYLINVIVALGQPIAASGITKNTREEVLWSDSYHPWRRSPLWLLLRVSLQLHFTRSAKDTVSHENLYKPFMIYFTSKILHLARGCSSTVKSDLLSAILAKISRRLLKLESQSPRHLSISTWLNAVQRTMYNTHEFMKQTWSDNKPKLQPSSIPVTLEGLLPASDLDMRIGELDSFIDGIAKRTSELATFSFQPGSPLPNYGAHVLPRDFRTDGAYRYYKLAGVEQWVQDHLEPWLSQHIGQTNTCEDLSGLLRAYYLFAKDAYTGIPAGLSLMYLTILELWVACDRSATQIHGLILDFDPEIETTLLQSLLLPHKHQLVRLGRIEEYVQHRRNTAANGSSSLFRDFGHSRSFSVQYFDQSVAHQDLLSQISQQATKERKQKCEELADVQQKYRDLMDQSNRVDCEFYEVVNSRTGISDSHHSSSCGKCRLSNEAASLTIDIFEWPLPSNQITAKATVFELTPPMVFIIWRDLTFFLSLDVFGCKPSSIQKARAYFKLNHQYSGLSRYCGHHSNQRITILSQVKPHAATHRRTVPIPNLRQADVCLENGLQFTYYDEDRDVFTSTLTLTDHILESCTYQIPQRSASLQKYLVRPPSNPDGVSPNEVIANVSDCPMHISLDEYKAFGVLPAGAALQYLNILKELAMPALDFAKVETQCLILQTIHQVGAPSFPKGVPERVNHQILVEHSFSHVMLDQLERAIVRVTDNWESWRALASFVQLACKLLTFASSSDTAERCLNYLASARNTSFKWLKLLKDRAYVSADDEQRTELHSRAVEIALTCMSTFDMDSKHVDATLVDPSATSQLLQCYIVVHDHKDYVTSDHQSLYLAMVCSWRFLAHRMLPSLKCILSKKSEGLDQAVTASWSSFRPTNSWRILDSPHNHWLETESWSMPGTTARSLPVHFNLLTGDLLVNGLPLSRLPQKYTCHPMYPVLFGKQSLEAMPTSVPGLELSAKNVHRGHELYFGMEGSVLLLQTVNDGSHYDLLTSQIPNDMFPTAFYRDFVHWYDHQKNEVQFRERTDPWSMSSLQWRLTKVGSFWRLVDSQNTLVNMRSTTASVISECLLPLELPGHIHIRFSSHSDSLEIDLPRLRLNFSFTTRTSQIYSKQHRGMTLDVDQDIGTLHGLQSKLVLRRGTESADRLVLIPEGKVQYAKTSNHVNVSVEKDTTVRIQVYQIEGILGRLMDNGSLQSKLYLCYLHALTSHCLPDTLTRLTGTEAALSILSSAAVRSFDVLTRNNINTLNLIASLAPRRSYYPQNLRVMQKVTWDTHLSFLSQDSNFYSAIESLFMQARGGKFFHAASVYTEPSQLNFVDQDLLKRDQLRSSVFRVSGFGAERYSVQHDTTYSSRDHDQDSDRGRRSYVAAALILKDEAILASHLSTEIFRSLQHKYLMNKAVKGPGPILDSNSLKFDTEWLQEPSKFLPAKWCSLHLSLAGSSHKYNRFDIMMWASTLAFADKADMEVVQTLAAFCQSREFASIEIPSAACFDLSKGDKAEVAVIRSVVSSTVRAFQNCPEAHLSKQNGESKKNFERRRYSQFQTNQTFAVNTFVDALQRQWPCDAPSTPNSQNAATYFDPSKAMADVRINFRAWHDNLCFSRYLERVGSMLARQKFAAVSKPRTPTATFEHPALGSVRYLSKKDIFAPDAPTVLPKSPRDVSLPLQEDPTMMVSENATNRLAGLSQALLVQTWSKYEIEYVGDLRQSFLALQGSTIPSWSINVDDNTIAMLKSHLGDCYQYFEQMTIRMEAVLNETDQISVKIAAFLQHSPRVPPAFWLSQLNGELFQQLSPEWRAVIIKYGLAVTHLHRAQRLVALAGKPLDLAEEFRNRGHQNWDPAAYPESLLLEAESGIMIRDVQELIACQMRNPPDRKNAVMQLNMGEGKSSVIVPIVAAALADGTKLTRVIVAKPQSRQMFQMLVAKLGGLLNRRIYHMPFSRALKLTKEQADIIGDIYHECIATRGILLVQPEHILSFKLMGIECLLTDRESLGRSLLATQQFFDTKSRDIVDESDENFSVKFELIYTMGVQGPIELSPERWNMAHAVLGLVLRYSFDVKRALPASIELDDRWEGRFPRIRILRSNANEQLSHLVAKHICTNGLLGFPVSHQQQSARDAVYRYITIAQLTTEEIEAVEKGPFWTDRTKDTLLLVRGLIACGVLRFVLESKRWRVNFGVDPRRVPATKLAVPFRSKDNPSPRSEFSHPDVVIVLTSLTYYYGGLEYDELFDAFAHLQQSDQAEIEYRNWVDPVRASLKESFHQLGGVNIKDRIQCIEEVFPKLRHSKGAVDYFLSHVVFPKELKEFPHKLSASGWDIGEVKSHPTTGFSGTNDSSRVLPLSIQHLDLPTQRHTNALVLAYLLQEENSVELLPARSKSAQSDADHLLSFVSKMLPQTRVILDVGAQILELNNLQVAQKWLSISPAGKTEAVVFFNDDEELSVLDRAGRVESLQVSPYAKQLDACLIYLDEAHTRGTDLKLPRNYRAAVTLGANLTKDRLVQACMRMRKLGKGQSVVFCMSEEIRMRIQSRKSGPEFSTIGVVDVLSWAISETWLDLRRSVPLWATQGRRYEDHQDLLCGASTTKEQAQEFLEDEAQPLECRYRPISDLKKRNTRLDGWDTGNTNIAQILQRCQDFETVDFNSATLQEEQERELAPEIEEERQVQRPNPMQPARHRVHPDLLMLVKSGQLPPNSEAVMPAFMALSSTSAAVGFDLTQFPAGLLVTADFALTLNRPSFMTYVSDSYQRPVQWIVSVPSQQNPLHGSRGTDQQSIILSPFEANKLLPMIHSSSMVTLHLYSPRPNMNSKSLDTLDLYTIGRPFVPGSVPRSLIVQLNLFSGQLYFNSFQEYKELCDYLGLAWAPATTDHVAADGFLGAGKGKWSLKTSPVKFLKELATKIRRDCSGIEKTHLGRMLDGALLEKADFVTSTRHSAHGNSLSQPLPMEGFAQPQAVESSEDHNADMSDDDFEIRYRY</sequence>
<feature type="domain" description="DUF3645" evidence="10">
    <location>
        <begin position="2373"/>
        <end position="2408"/>
    </location>
</feature>
<dbReference type="InterPro" id="IPR022105">
    <property type="entry name" value="DUF3645"/>
</dbReference>
<proteinExistence type="predicted"/>